<feature type="active site" description="Nucleophile" evidence="13">
    <location>
        <position position="207"/>
    </location>
</feature>
<evidence type="ECO:0000256" key="1">
    <source>
        <dbReference type="ARBA" id="ARBA00004418"/>
    </source>
</evidence>
<dbReference type="GO" id="GO:0071972">
    <property type="term" value="F:peptidoglycan L,D-transpeptidase activity"/>
    <property type="evidence" value="ECO:0007669"/>
    <property type="project" value="TreeGrafter"/>
</dbReference>
<keyword evidence="10 13" id="KW-0573">Peptidoglycan synthesis</keyword>
<dbReference type="UniPathway" id="UPA00219"/>
<feature type="domain" description="L,D-TPase catalytic" evidence="15">
    <location>
        <begin position="96"/>
        <end position="231"/>
    </location>
</feature>
<dbReference type="PATRIC" id="fig|1354253.4.peg.4096"/>
<keyword evidence="8" id="KW-0378">Hydrolase</keyword>
<dbReference type="CDD" id="cd16913">
    <property type="entry name" value="YkuD_like"/>
    <property type="match status" value="1"/>
</dbReference>
<keyword evidence="9 13" id="KW-0133">Cell shape</keyword>
<dbReference type="PROSITE" id="PS52029">
    <property type="entry name" value="LD_TPASE"/>
    <property type="match status" value="1"/>
</dbReference>
<comment type="pathway">
    <text evidence="2 13">Cell wall biogenesis; peptidoglycan biosynthesis.</text>
</comment>
<evidence type="ECO:0000256" key="4">
    <source>
        <dbReference type="ARBA" id="ARBA00022676"/>
    </source>
</evidence>
<proteinExistence type="inferred from homology"/>
<dbReference type="RefSeq" id="WP_064518420.1">
    <property type="nucleotide sequence ID" value="NZ_LXEP01000036.1"/>
</dbReference>
<evidence type="ECO:0000256" key="5">
    <source>
        <dbReference type="ARBA" id="ARBA00022679"/>
    </source>
</evidence>
<evidence type="ECO:0000256" key="9">
    <source>
        <dbReference type="ARBA" id="ARBA00022960"/>
    </source>
</evidence>
<dbReference type="GO" id="GO:0016757">
    <property type="term" value="F:glycosyltransferase activity"/>
    <property type="evidence" value="ECO:0007669"/>
    <property type="project" value="UniProtKB-KW"/>
</dbReference>
<organism evidence="16 17">
    <name type="scientific">Buttiauxella gaviniae ATCC 51604</name>
    <dbReference type="NCBI Taxonomy" id="1354253"/>
    <lineage>
        <taxon>Bacteria</taxon>
        <taxon>Pseudomonadati</taxon>
        <taxon>Pseudomonadota</taxon>
        <taxon>Gammaproteobacteria</taxon>
        <taxon>Enterobacterales</taxon>
        <taxon>Enterobacteriaceae</taxon>
        <taxon>Buttiauxella</taxon>
    </lineage>
</organism>
<dbReference type="Pfam" id="PF03734">
    <property type="entry name" value="YkuD"/>
    <property type="match status" value="1"/>
</dbReference>
<evidence type="ECO:0000256" key="6">
    <source>
        <dbReference type="ARBA" id="ARBA00022729"/>
    </source>
</evidence>
<dbReference type="GO" id="GO:0042597">
    <property type="term" value="C:periplasmic space"/>
    <property type="evidence" value="ECO:0007669"/>
    <property type="project" value="UniProtKB-SubCell"/>
</dbReference>
<feature type="chain" id="PRO_5008593169" evidence="14">
    <location>
        <begin position="22"/>
        <end position="306"/>
    </location>
</feature>
<evidence type="ECO:0000256" key="2">
    <source>
        <dbReference type="ARBA" id="ARBA00004752"/>
    </source>
</evidence>
<dbReference type="FunFam" id="2.40.440.10:FF:000001">
    <property type="entry name" value="L,D-transpeptidase YbiS"/>
    <property type="match status" value="1"/>
</dbReference>
<evidence type="ECO:0000256" key="14">
    <source>
        <dbReference type="SAM" id="SignalP"/>
    </source>
</evidence>
<dbReference type="InterPro" id="IPR050979">
    <property type="entry name" value="LD-transpeptidase"/>
</dbReference>
<dbReference type="Gene3D" id="2.40.440.10">
    <property type="entry name" value="L,D-transpeptidase catalytic domain-like"/>
    <property type="match status" value="1"/>
</dbReference>
<feature type="active site" description="Proton donor/acceptor" evidence="13">
    <location>
        <position position="191"/>
    </location>
</feature>
<dbReference type="InterPro" id="IPR041597">
    <property type="entry name" value="Ldt_C"/>
</dbReference>
<dbReference type="Pfam" id="PF17969">
    <property type="entry name" value="Ldt_C"/>
    <property type="match status" value="1"/>
</dbReference>
<keyword evidence="5 16" id="KW-0808">Transferase</keyword>
<evidence type="ECO:0000256" key="7">
    <source>
        <dbReference type="ARBA" id="ARBA00022764"/>
    </source>
</evidence>
<dbReference type="Proteomes" id="UP000078504">
    <property type="component" value="Unassembled WGS sequence"/>
</dbReference>
<evidence type="ECO:0000256" key="3">
    <source>
        <dbReference type="ARBA" id="ARBA00005992"/>
    </source>
</evidence>
<dbReference type="InterPro" id="IPR038063">
    <property type="entry name" value="Transpep_catalytic_dom"/>
</dbReference>
<keyword evidence="6 14" id="KW-0732">Signal</keyword>
<gene>
    <name evidence="16" type="ORF">M977_04003</name>
</gene>
<keyword evidence="4" id="KW-0328">Glycosyltransferase</keyword>
<sequence length="306" mass="33403">MKFRATSLLVIGLLASQSSFASTFTLPSDGSRLVGQNAVEQIPFLNQQPLENFAVKYHVGLSNMLEANPGIDPWLPQSGTVVTFPLQVILPDTVHEGIIINTAEMRLYYYPQGKNAVEIFPVGIGQVGHDTPDHWVTSIQRKKAGPTWTPTPNERAEFAAEGQILPAVVPAGPENPMGLYAMYIGNLFAIHGTNANFGIGLRVSHGCVRLRADDLKKLFNEVPVGTRVELINEPVKATVEPDGSRYVEVHNPLSSNEAEFNTANVSPLHLSQKIESVLRDKQVQPDVVEKALAMRAGLPVQINITK</sequence>
<name>A0A1B7HQ68_9ENTR</name>
<dbReference type="PANTHER" id="PTHR30582">
    <property type="entry name" value="L,D-TRANSPEPTIDASE"/>
    <property type="match status" value="1"/>
</dbReference>
<evidence type="ECO:0000256" key="12">
    <source>
        <dbReference type="ARBA" id="ARBA00060592"/>
    </source>
</evidence>
<keyword evidence="11 13" id="KW-0961">Cell wall biogenesis/degradation</keyword>
<evidence type="ECO:0000256" key="11">
    <source>
        <dbReference type="ARBA" id="ARBA00023316"/>
    </source>
</evidence>
<comment type="similarity">
    <text evidence="3">Belongs to the YkuD family.</text>
</comment>
<comment type="subcellular location">
    <subcellularLocation>
        <location evidence="1">Periplasm</location>
    </subcellularLocation>
</comment>
<feature type="signal peptide" evidence="14">
    <location>
        <begin position="1"/>
        <end position="21"/>
    </location>
</feature>
<dbReference type="EMBL" id="LXEP01000036">
    <property type="protein sequence ID" value="OAT17728.1"/>
    <property type="molecule type" value="Genomic_DNA"/>
</dbReference>
<comment type="pathway">
    <text evidence="12">Glycan biosynthesis.</text>
</comment>
<dbReference type="InterPro" id="IPR005490">
    <property type="entry name" value="LD_TPept_cat_dom"/>
</dbReference>
<dbReference type="AlphaFoldDB" id="A0A1B7HQ68"/>
<protein>
    <submittedName>
        <fullName evidence="16">L,D-transpeptidase</fullName>
        <ecNumber evidence="16">2.-.-.-</ecNumber>
    </submittedName>
</protein>
<accession>A0A1B7HQ68</accession>
<comment type="caution">
    <text evidence="16">The sequence shown here is derived from an EMBL/GenBank/DDBJ whole genome shotgun (WGS) entry which is preliminary data.</text>
</comment>
<dbReference type="GO" id="GO:0008360">
    <property type="term" value="P:regulation of cell shape"/>
    <property type="evidence" value="ECO:0007669"/>
    <property type="project" value="UniProtKB-UniRule"/>
</dbReference>
<dbReference type="EC" id="2.-.-.-" evidence="16"/>
<evidence type="ECO:0000313" key="16">
    <source>
        <dbReference type="EMBL" id="OAT17728.1"/>
    </source>
</evidence>
<dbReference type="GO" id="GO:0018104">
    <property type="term" value="P:peptidoglycan-protein cross-linking"/>
    <property type="evidence" value="ECO:0007669"/>
    <property type="project" value="TreeGrafter"/>
</dbReference>
<dbReference type="SUPFAM" id="SSF141523">
    <property type="entry name" value="L,D-transpeptidase catalytic domain-like"/>
    <property type="match status" value="1"/>
</dbReference>
<evidence type="ECO:0000313" key="17">
    <source>
        <dbReference type="Proteomes" id="UP000078504"/>
    </source>
</evidence>
<reference evidence="16 17" key="1">
    <citation type="submission" date="2016-04" db="EMBL/GenBank/DDBJ databases">
        <title>ATOL: Assembling a taxonomically balanced genome-scale reconstruction of the evolutionary history of the Enterobacteriaceae.</title>
        <authorList>
            <person name="Plunkett G.III."/>
            <person name="Neeno-Eckwall E.C."/>
            <person name="Glasner J.D."/>
            <person name="Perna N.T."/>
        </authorList>
    </citation>
    <scope>NUCLEOTIDE SEQUENCE [LARGE SCALE GENOMIC DNA]</scope>
    <source>
        <strain evidence="16 17">ATCC 51604</strain>
    </source>
</reference>
<evidence type="ECO:0000256" key="8">
    <source>
        <dbReference type="ARBA" id="ARBA00022801"/>
    </source>
</evidence>
<dbReference type="PANTHER" id="PTHR30582:SF24">
    <property type="entry name" value="L,D-TRANSPEPTIDASE ERFK_SRFK-RELATED"/>
    <property type="match status" value="1"/>
</dbReference>
<evidence type="ECO:0000256" key="10">
    <source>
        <dbReference type="ARBA" id="ARBA00022984"/>
    </source>
</evidence>
<keyword evidence="7" id="KW-0574">Periplasm</keyword>
<evidence type="ECO:0000259" key="15">
    <source>
        <dbReference type="PROSITE" id="PS52029"/>
    </source>
</evidence>
<evidence type="ECO:0000256" key="13">
    <source>
        <dbReference type="PROSITE-ProRule" id="PRU01373"/>
    </source>
</evidence>
<dbReference type="GO" id="GO:0071555">
    <property type="term" value="P:cell wall organization"/>
    <property type="evidence" value="ECO:0007669"/>
    <property type="project" value="UniProtKB-UniRule"/>
</dbReference>
<dbReference type="GO" id="GO:0005576">
    <property type="term" value="C:extracellular region"/>
    <property type="evidence" value="ECO:0007669"/>
    <property type="project" value="TreeGrafter"/>
</dbReference>